<protein>
    <submittedName>
        <fullName evidence="2">Uncharacterized protein</fullName>
    </submittedName>
</protein>
<feature type="transmembrane region" description="Helical" evidence="1">
    <location>
        <begin position="122"/>
        <end position="152"/>
    </location>
</feature>
<comment type="caution">
    <text evidence="2">The sequence shown here is derived from an EMBL/GenBank/DDBJ whole genome shotgun (WGS) entry which is preliminary data.</text>
</comment>
<keyword evidence="1" id="KW-1133">Transmembrane helix</keyword>
<organism evidence="2 3">
    <name type="scientific">Streptomyces murinus</name>
    <dbReference type="NCBI Taxonomy" id="33900"/>
    <lineage>
        <taxon>Bacteria</taxon>
        <taxon>Bacillati</taxon>
        <taxon>Actinomycetota</taxon>
        <taxon>Actinomycetes</taxon>
        <taxon>Kitasatosporales</taxon>
        <taxon>Streptomycetaceae</taxon>
        <taxon>Streptomyces</taxon>
    </lineage>
</organism>
<dbReference type="GeneID" id="93976079"/>
<accession>A0A7W3NRU2</accession>
<proteinExistence type="predicted"/>
<dbReference type="EMBL" id="JACJIJ010000002">
    <property type="protein sequence ID" value="MBA9055616.1"/>
    <property type="molecule type" value="Genomic_DNA"/>
</dbReference>
<keyword evidence="1" id="KW-0812">Transmembrane</keyword>
<feature type="transmembrane region" description="Helical" evidence="1">
    <location>
        <begin position="247"/>
        <end position="269"/>
    </location>
</feature>
<keyword evidence="3" id="KW-1185">Reference proteome</keyword>
<reference evidence="2 3" key="1">
    <citation type="submission" date="2020-08" db="EMBL/GenBank/DDBJ databases">
        <title>Sequencing the genomes of 1000 actinobacteria strains.</title>
        <authorList>
            <person name="Klenk H.-P."/>
        </authorList>
    </citation>
    <scope>NUCLEOTIDE SEQUENCE [LARGE SCALE GENOMIC DNA]</scope>
    <source>
        <strain evidence="2 3">DSM 41827</strain>
    </source>
</reference>
<sequence length="274" mass="28810">MSGTVHTGHTTDTEPSRAAEWWRACHYELRHLAALRSTWVLASIIALLALWVPLAAPFLIESSKDMTDPELANSVQWTPALLQVPSLAVFLLVLGTGPVATELLRGASRTTWLTTASRSHAFWAKCAVGATIGVTVSAVTGLLEIAGLAVVAAAKGVHPPLWGQLIGATARLGLWMACWMVLCPAVAALLRNRVGPVLVLLLVPPLGERMLSALSGQIPGIHLDVVADWLPFAAGRRMLSADTAQDAFLGGVVLVAFTAAVAAAGHAVYARRTG</sequence>
<gene>
    <name evidence="2" type="ORF">HDA42_004794</name>
</gene>
<name>A0A7W3NRU2_STRMR</name>
<keyword evidence="1" id="KW-0472">Membrane</keyword>
<feature type="transmembrane region" description="Helical" evidence="1">
    <location>
        <begin position="80"/>
        <end position="101"/>
    </location>
</feature>
<evidence type="ECO:0000313" key="2">
    <source>
        <dbReference type="EMBL" id="MBA9055616.1"/>
    </source>
</evidence>
<dbReference type="RefSeq" id="WP_182776533.1">
    <property type="nucleotide sequence ID" value="NZ_BAAAHW010000013.1"/>
</dbReference>
<evidence type="ECO:0000313" key="3">
    <source>
        <dbReference type="Proteomes" id="UP000577386"/>
    </source>
</evidence>
<dbReference type="AlphaFoldDB" id="A0A7W3NRU2"/>
<dbReference type="Proteomes" id="UP000577386">
    <property type="component" value="Unassembled WGS sequence"/>
</dbReference>
<feature type="transmembrane region" description="Helical" evidence="1">
    <location>
        <begin position="172"/>
        <end position="190"/>
    </location>
</feature>
<feature type="transmembrane region" description="Helical" evidence="1">
    <location>
        <begin position="39"/>
        <end position="60"/>
    </location>
</feature>
<evidence type="ECO:0000256" key="1">
    <source>
        <dbReference type="SAM" id="Phobius"/>
    </source>
</evidence>